<dbReference type="GO" id="GO:0005525">
    <property type="term" value="F:GTP binding"/>
    <property type="evidence" value="ECO:0007669"/>
    <property type="project" value="UniProtKB-KW"/>
</dbReference>
<dbReference type="GO" id="GO:0000054">
    <property type="term" value="P:ribosomal subunit export from nucleus"/>
    <property type="evidence" value="ECO:0007669"/>
    <property type="project" value="TreeGrafter"/>
</dbReference>
<accession>A0A9Q0YER7</accession>
<evidence type="ECO:0000256" key="5">
    <source>
        <dbReference type="ARBA" id="ARBA00040145"/>
    </source>
</evidence>
<feature type="region of interest" description="Disordered" evidence="6">
    <location>
        <begin position="725"/>
        <end position="751"/>
    </location>
</feature>
<gene>
    <name evidence="8" type="ORF">HOLleu_38566</name>
</gene>
<feature type="compositionally biased region" description="Polar residues" evidence="6">
    <location>
        <begin position="665"/>
        <end position="677"/>
    </location>
</feature>
<feature type="compositionally biased region" description="Basic and acidic residues" evidence="6">
    <location>
        <begin position="422"/>
        <end position="437"/>
    </location>
</feature>
<feature type="domain" description="G" evidence="7">
    <location>
        <begin position="477"/>
        <end position="543"/>
    </location>
</feature>
<dbReference type="OrthoDB" id="61815at2759"/>
<dbReference type="GO" id="GO:0005829">
    <property type="term" value="C:cytosol"/>
    <property type="evidence" value="ECO:0007669"/>
    <property type="project" value="TreeGrafter"/>
</dbReference>
<dbReference type="EMBL" id="JAIZAY010000021">
    <property type="protein sequence ID" value="KAJ8021388.1"/>
    <property type="molecule type" value="Genomic_DNA"/>
</dbReference>
<dbReference type="Gene3D" id="3.40.50.300">
    <property type="entry name" value="P-loop containing nucleotide triphosphate hydrolases"/>
    <property type="match status" value="2"/>
</dbReference>
<evidence type="ECO:0000256" key="2">
    <source>
        <dbReference type="ARBA" id="ARBA00022741"/>
    </source>
</evidence>
<feature type="compositionally biased region" description="Acidic residues" evidence="6">
    <location>
        <begin position="251"/>
        <end position="261"/>
    </location>
</feature>
<dbReference type="PANTHER" id="PTHR45709">
    <property type="entry name" value="LARGE SUBUNIT GTPASE 1 HOMOLOG-RELATED"/>
    <property type="match status" value="1"/>
</dbReference>
<sequence>MGKKKDASSAIGRSIIKSRQRKPRFGQPKSRHHTTDLDDGYDWNRINLNSVTEQNSLDEFLTTAELAGTEFTAEKLNITVVDHQTAQLPSIEEEKAIQKAQFDNKELLSIPRRPHWDSNTTASELEMRERDSFLNWRRQLASLQEKDHVVLTPFERNLEFWRQLWRVLERSDVVVQIVDARNPLLFRCEDLEKYVKEVSEEKENFILLSKADLLTQEQRDTWAEYFSEQGIRVAFWSAFHENERLKREEGENIDEQSEDLVEAGTGTETTQDVSDAPVEISNLFTHLEQAVEGLHLEETEGETEDKNDLVEPALVVSNDTSMDLTSADERNSDSVNIHEEQLSHPSSSQQADEGHLHSDDLVAPGSEMNMHVSKTEETILARNQKCIHKGGDGEINPNTEMLAKSSSSQEAGESSSGSKVTCHKDETRTDSYVEKESQSGLKRTTKLNSGQLVTGDELLEMLRTAHSGKKVTEGITTVGMVGYPNVGKSSTINALLQQKKVPVSATPGRTKHFQTLFVEPTLCLCDCPGLVMPSFVTSKAEMVVNGILPVDQLRDFISPISLICQIVPRTVLEKFYKIDIIKPKEGEDPDRPPTALEFLNAYAYNRGFMTQKGVPNSRRVALLVLKDFVNGRLLYRKPPPGISDEDFAAVCEPVVKDGYQDSKPNRPTITAEGTQERNMTSDRLDAAFFQEKNPTVHMKGQMGPQGLNRVHGYVVYTEQGPQQVQGKSWKKHNNKHKKEKLRRTYNHLDVK</sequence>
<feature type="region of interest" description="Disordered" evidence="6">
    <location>
        <begin position="1"/>
        <end position="38"/>
    </location>
</feature>
<evidence type="ECO:0000259" key="7">
    <source>
        <dbReference type="Pfam" id="PF01926"/>
    </source>
</evidence>
<keyword evidence="4" id="KW-0342">GTP-binding</keyword>
<feature type="region of interest" description="Disordered" evidence="6">
    <location>
        <begin position="388"/>
        <end position="441"/>
    </location>
</feature>
<dbReference type="InterPro" id="IPR023179">
    <property type="entry name" value="GTP-bd_ortho_bundle_sf"/>
</dbReference>
<dbReference type="GO" id="GO:0003924">
    <property type="term" value="F:GTPase activity"/>
    <property type="evidence" value="ECO:0007669"/>
    <property type="project" value="InterPro"/>
</dbReference>
<feature type="region of interest" description="Disordered" evidence="6">
    <location>
        <begin position="658"/>
        <end position="677"/>
    </location>
</feature>
<dbReference type="Proteomes" id="UP001152320">
    <property type="component" value="Chromosome 21"/>
</dbReference>
<feature type="compositionally biased region" description="Basic residues" evidence="6">
    <location>
        <begin position="728"/>
        <end position="745"/>
    </location>
</feature>
<keyword evidence="3" id="KW-0378">Hydrolase</keyword>
<name>A0A9Q0YER7_HOLLE</name>
<feature type="compositionally biased region" description="Basic residues" evidence="6">
    <location>
        <begin position="16"/>
        <end position="32"/>
    </location>
</feature>
<reference evidence="8" key="1">
    <citation type="submission" date="2021-10" db="EMBL/GenBank/DDBJ databases">
        <title>Tropical sea cucumber genome reveals ecological adaptation and Cuvierian tubules defense mechanism.</title>
        <authorList>
            <person name="Chen T."/>
        </authorList>
    </citation>
    <scope>NUCLEOTIDE SEQUENCE</scope>
    <source>
        <strain evidence="8">Nanhai2018</strain>
        <tissue evidence="8">Muscle</tissue>
    </source>
</reference>
<evidence type="ECO:0000256" key="4">
    <source>
        <dbReference type="ARBA" id="ARBA00023134"/>
    </source>
</evidence>
<proteinExistence type="predicted"/>
<dbReference type="PANTHER" id="PTHR45709:SF2">
    <property type="entry name" value="LARGE SUBUNIT GTPASE 1 HOMOLOG"/>
    <property type="match status" value="1"/>
</dbReference>
<organism evidence="8 9">
    <name type="scientific">Holothuria leucospilota</name>
    <name type="common">Black long sea cucumber</name>
    <name type="synonym">Mertensiothuria leucospilota</name>
    <dbReference type="NCBI Taxonomy" id="206669"/>
    <lineage>
        <taxon>Eukaryota</taxon>
        <taxon>Metazoa</taxon>
        <taxon>Echinodermata</taxon>
        <taxon>Eleutherozoa</taxon>
        <taxon>Echinozoa</taxon>
        <taxon>Holothuroidea</taxon>
        <taxon>Aspidochirotacea</taxon>
        <taxon>Aspidochirotida</taxon>
        <taxon>Holothuriidae</taxon>
        <taxon>Holothuria</taxon>
    </lineage>
</organism>
<evidence type="ECO:0000256" key="6">
    <source>
        <dbReference type="SAM" id="MobiDB-lite"/>
    </source>
</evidence>
<keyword evidence="1" id="KW-0963">Cytoplasm</keyword>
<keyword evidence="9" id="KW-1185">Reference proteome</keyword>
<dbReference type="InterPro" id="IPR027417">
    <property type="entry name" value="P-loop_NTPase"/>
</dbReference>
<protein>
    <recommendedName>
        <fullName evidence="5">Large subunit GTPase 1 homolog</fullName>
    </recommendedName>
</protein>
<evidence type="ECO:0000313" key="8">
    <source>
        <dbReference type="EMBL" id="KAJ8021388.1"/>
    </source>
</evidence>
<dbReference type="SUPFAM" id="SSF52540">
    <property type="entry name" value="P-loop containing nucleoside triphosphate hydrolases"/>
    <property type="match status" value="1"/>
</dbReference>
<dbReference type="Gene3D" id="1.10.1580.10">
    <property type="match status" value="1"/>
</dbReference>
<evidence type="ECO:0000256" key="3">
    <source>
        <dbReference type="ARBA" id="ARBA00022801"/>
    </source>
</evidence>
<feature type="compositionally biased region" description="Low complexity" evidence="6">
    <location>
        <begin position="403"/>
        <end position="419"/>
    </location>
</feature>
<feature type="region of interest" description="Disordered" evidence="6">
    <location>
        <begin position="339"/>
        <end position="363"/>
    </location>
</feature>
<evidence type="ECO:0000256" key="1">
    <source>
        <dbReference type="ARBA" id="ARBA00022490"/>
    </source>
</evidence>
<evidence type="ECO:0000313" key="9">
    <source>
        <dbReference type="Proteomes" id="UP001152320"/>
    </source>
</evidence>
<keyword evidence="2" id="KW-0547">Nucleotide-binding</keyword>
<dbReference type="InterPro" id="IPR043358">
    <property type="entry name" value="GNL1-like"/>
</dbReference>
<dbReference type="Pfam" id="PF01926">
    <property type="entry name" value="MMR_HSR1"/>
    <property type="match status" value="1"/>
</dbReference>
<feature type="region of interest" description="Disordered" evidence="6">
    <location>
        <begin position="247"/>
        <end position="272"/>
    </location>
</feature>
<dbReference type="InterPro" id="IPR006073">
    <property type="entry name" value="GTP-bd"/>
</dbReference>
<comment type="caution">
    <text evidence="8">The sequence shown here is derived from an EMBL/GenBank/DDBJ whole genome shotgun (WGS) entry which is preliminary data.</text>
</comment>
<dbReference type="AlphaFoldDB" id="A0A9Q0YER7"/>